<dbReference type="CDD" id="cd05471">
    <property type="entry name" value="pepsin_like"/>
    <property type="match status" value="1"/>
</dbReference>
<dbReference type="GO" id="GO:0006508">
    <property type="term" value="P:proteolysis"/>
    <property type="evidence" value="ECO:0007669"/>
    <property type="project" value="InterPro"/>
</dbReference>
<dbReference type="PANTHER" id="PTHR47966:SF51">
    <property type="entry name" value="BETA-SITE APP-CLEAVING ENZYME, ISOFORM A-RELATED"/>
    <property type="match status" value="1"/>
</dbReference>
<dbReference type="Pfam" id="PF00026">
    <property type="entry name" value="Asp"/>
    <property type="match status" value="1"/>
</dbReference>
<feature type="compositionally biased region" description="Polar residues" evidence="2">
    <location>
        <begin position="613"/>
        <end position="624"/>
    </location>
</feature>
<feature type="domain" description="Peptidase A1" evidence="5">
    <location>
        <begin position="56"/>
        <end position="415"/>
    </location>
</feature>
<dbReference type="InterPro" id="IPR021109">
    <property type="entry name" value="Peptidase_aspartic_dom_sf"/>
</dbReference>
<evidence type="ECO:0000256" key="1">
    <source>
        <dbReference type="ARBA" id="ARBA00007447"/>
    </source>
</evidence>
<feature type="signal peptide" evidence="4">
    <location>
        <begin position="1"/>
        <end position="32"/>
    </location>
</feature>
<feature type="chain" id="PRO_5002257736" description="Peptidase A1 domain-containing protein" evidence="4">
    <location>
        <begin position="33"/>
        <end position="742"/>
    </location>
</feature>
<keyword evidence="4" id="KW-0732">Signal</keyword>
<dbReference type="PROSITE" id="PS51767">
    <property type="entry name" value="PEPTIDASE_A1"/>
    <property type="match status" value="1"/>
</dbReference>
<comment type="similarity">
    <text evidence="1">Belongs to the peptidase A1 family.</text>
</comment>
<dbReference type="RefSeq" id="XP_013321268.1">
    <property type="nucleotide sequence ID" value="XM_013465814.1"/>
</dbReference>
<dbReference type="GO" id="GO:0000324">
    <property type="term" value="C:fungal-type vacuole"/>
    <property type="evidence" value="ECO:0007669"/>
    <property type="project" value="TreeGrafter"/>
</dbReference>
<dbReference type="InterPro" id="IPR033121">
    <property type="entry name" value="PEPTIDASE_A1"/>
</dbReference>
<protein>
    <recommendedName>
        <fullName evidence="5">Peptidase A1 domain-containing protein</fullName>
    </recommendedName>
</protein>
<dbReference type="EMBL" id="KN847317">
    <property type="protein sequence ID" value="KIW60684.1"/>
    <property type="molecule type" value="Genomic_DNA"/>
</dbReference>
<feature type="compositionally biased region" description="Basic and acidic residues" evidence="2">
    <location>
        <begin position="570"/>
        <end position="582"/>
    </location>
</feature>
<feature type="compositionally biased region" description="Low complexity" evidence="2">
    <location>
        <begin position="658"/>
        <end position="671"/>
    </location>
</feature>
<evidence type="ECO:0000256" key="2">
    <source>
        <dbReference type="SAM" id="MobiDB-lite"/>
    </source>
</evidence>
<gene>
    <name evidence="6" type="ORF">PV05_00884</name>
</gene>
<name>A0A0D2FKK2_9EURO</name>
<dbReference type="OrthoDB" id="4074350at2759"/>
<dbReference type="Proteomes" id="UP000054342">
    <property type="component" value="Unassembled WGS sequence"/>
</dbReference>
<feature type="compositionally biased region" description="Low complexity" evidence="2">
    <location>
        <begin position="700"/>
        <end position="712"/>
    </location>
</feature>
<dbReference type="STRING" id="348802.A0A0D2FKK2"/>
<evidence type="ECO:0000259" key="5">
    <source>
        <dbReference type="PROSITE" id="PS51767"/>
    </source>
</evidence>
<dbReference type="HOGENOM" id="CLU_009988_1_0_1"/>
<dbReference type="Gene3D" id="2.40.70.10">
    <property type="entry name" value="Acid Proteases"/>
    <property type="match status" value="2"/>
</dbReference>
<dbReference type="InterPro" id="IPR001461">
    <property type="entry name" value="Aspartic_peptidase_A1"/>
</dbReference>
<proteinExistence type="inferred from homology"/>
<reference evidence="6 7" key="1">
    <citation type="submission" date="2015-01" db="EMBL/GenBank/DDBJ databases">
        <title>The Genome Sequence of Exophiala xenobiotica CBS118157.</title>
        <authorList>
            <consortium name="The Broad Institute Genomics Platform"/>
            <person name="Cuomo C."/>
            <person name="de Hoog S."/>
            <person name="Gorbushina A."/>
            <person name="Stielow B."/>
            <person name="Teixiera M."/>
            <person name="Abouelleil A."/>
            <person name="Chapman S.B."/>
            <person name="Priest M."/>
            <person name="Young S.K."/>
            <person name="Wortman J."/>
            <person name="Nusbaum C."/>
            <person name="Birren B."/>
        </authorList>
    </citation>
    <scope>NUCLEOTIDE SEQUENCE [LARGE SCALE GENOMIC DNA]</scope>
    <source>
        <strain evidence="6 7">CBS 118157</strain>
    </source>
</reference>
<organism evidence="6 7">
    <name type="scientific">Exophiala xenobiotica</name>
    <dbReference type="NCBI Taxonomy" id="348802"/>
    <lineage>
        <taxon>Eukaryota</taxon>
        <taxon>Fungi</taxon>
        <taxon>Dikarya</taxon>
        <taxon>Ascomycota</taxon>
        <taxon>Pezizomycotina</taxon>
        <taxon>Eurotiomycetes</taxon>
        <taxon>Chaetothyriomycetidae</taxon>
        <taxon>Chaetothyriales</taxon>
        <taxon>Herpotrichiellaceae</taxon>
        <taxon>Exophiala</taxon>
    </lineage>
</organism>
<dbReference type="InterPro" id="IPR034164">
    <property type="entry name" value="Pepsin-like_dom"/>
</dbReference>
<dbReference type="GeneID" id="25322792"/>
<dbReference type="PANTHER" id="PTHR47966">
    <property type="entry name" value="BETA-SITE APP-CLEAVING ENZYME, ISOFORM A-RELATED"/>
    <property type="match status" value="1"/>
</dbReference>
<feature type="transmembrane region" description="Helical" evidence="3">
    <location>
        <begin position="455"/>
        <end position="479"/>
    </location>
</feature>
<feature type="compositionally biased region" description="Polar residues" evidence="2">
    <location>
        <begin position="678"/>
        <end position="691"/>
    </location>
</feature>
<keyword evidence="3" id="KW-1133">Transmembrane helix</keyword>
<evidence type="ECO:0000256" key="4">
    <source>
        <dbReference type="SAM" id="SignalP"/>
    </source>
</evidence>
<keyword evidence="3" id="KW-0812">Transmembrane</keyword>
<feature type="region of interest" description="Disordered" evidence="2">
    <location>
        <begin position="557"/>
        <end position="742"/>
    </location>
</feature>
<accession>A0A0D2FKK2</accession>
<evidence type="ECO:0000313" key="7">
    <source>
        <dbReference type="Proteomes" id="UP000054342"/>
    </source>
</evidence>
<evidence type="ECO:0000313" key="6">
    <source>
        <dbReference type="EMBL" id="KIW60684.1"/>
    </source>
</evidence>
<evidence type="ECO:0000256" key="3">
    <source>
        <dbReference type="SAM" id="Phobius"/>
    </source>
</evidence>
<dbReference type="PROSITE" id="PS51257">
    <property type="entry name" value="PROKAR_LIPOPROTEIN"/>
    <property type="match status" value="1"/>
</dbReference>
<dbReference type="SUPFAM" id="SSF50630">
    <property type="entry name" value="Acid proteases"/>
    <property type="match status" value="1"/>
</dbReference>
<sequence length="742" mass="79621">MRCSRSLRILHPFLITYGCLLVGVLLPQPCSAADTQPKPIVATTSSDFLGYDGAWSAVSLRVGTPEQWLYVLPSTLSQETWVIGPAGCDGTSTCQNKRGGLFSANMSSTFEPKGFFELNFDPSLSDDGSGYYGLDTIALDDVTSVPNQIVALVNSTDQWIGSLGLGVQQTRFTGDQNNLPFLSSLVQNGSYVPSHSYGYTAGASYRLKGVPASLTLGGIDANRFVPNDVTFTLSSDYAPVVAINEISVSSSASNGESLPSNWNSNPQQLLDTTQTNSNLFTIDTSTPFLWLPEAACDAFANALNLTYNDTLQLYLFPSDNSSSPDILTSWNLNFTFALSNLPGSSKEIKLTLPYDAFNLQLSYPFPNLDADFTSPPTNYFPLRKAANATQYTIGRAFLQETYLTVDYERNNFSLSQAVLTLDAVNNVNLMAITRPNDSIFPGPQIPGHSGLSSGAAAGVGVGSAVGVLLAAGLVWMLCFRKKRSTDAGSLEKPKRRSLFARLHLVPESRTSVSELLGDKRQPTEVPADASAARFELSGSTPIEMPAAPVSPRYFATSAEEGQRGSTFVRNDPRRPAELEHRASMTKAAEAAVTERSSSPVPPYSPAEIHETRFSTSISPNSLRNSRAFGTVSSEEPGISPIGVSSDGHSRQSSNSNARSVPSPVSPEVTSRPPRHALSDSTEPPSANNNHGSLRVPSLNGRPPSRSPSTGSRFVEEGLSTVAEERGASPPVGRHSPRFSWEQ</sequence>
<dbReference type="AlphaFoldDB" id="A0A0D2FKK2"/>
<dbReference type="GO" id="GO:0004190">
    <property type="term" value="F:aspartic-type endopeptidase activity"/>
    <property type="evidence" value="ECO:0007669"/>
    <property type="project" value="InterPro"/>
</dbReference>
<keyword evidence="3" id="KW-0472">Membrane</keyword>
<keyword evidence="7" id="KW-1185">Reference proteome</keyword>